<evidence type="ECO:0000313" key="3">
    <source>
        <dbReference type="Proteomes" id="UP000197065"/>
    </source>
</evidence>
<gene>
    <name evidence="2" type="ORF">SAMN07250955_1078</name>
</gene>
<sequence length="248" mass="27250">MLGPATALAGAAMIALADPTSPPHSSARTRPSAPPSAGARTFRPAGNDASRLRTLRTALAISTRRLVEESFGRPEIITGRHARRHIASRSFLSRREQDSGPFDRARESDAPVLSGRVADRRQAWPCCLPQGRVTPPITAARFEGSCRGSLNRPLSCRSNRDASTRRAMTFSSGEMPKTSAHGLILLLRRSHRFVERHFSRCRDRTGRTGRPVLLRGIQRLDKLGSVRPERPAIWRHRVLAVPAGGYDG</sequence>
<dbReference type="Proteomes" id="UP000197065">
    <property type="component" value="Unassembled WGS sequence"/>
</dbReference>
<protein>
    <submittedName>
        <fullName evidence="2">Uncharacterized protein</fullName>
    </submittedName>
</protein>
<keyword evidence="3" id="KW-1185">Reference proteome</keyword>
<name>A0A212RBG9_9PROT</name>
<evidence type="ECO:0000313" key="2">
    <source>
        <dbReference type="EMBL" id="SNB69562.1"/>
    </source>
</evidence>
<evidence type="ECO:0000256" key="1">
    <source>
        <dbReference type="SAM" id="MobiDB-lite"/>
    </source>
</evidence>
<reference evidence="2 3" key="1">
    <citation type="submission" date="2017-06" db="EMBL/GenBank/DDBJ databases">
        <authorList>
            <person name="Kim H.J."/>
            <person name="Triplett B.A."/>
        </authorList>
    </citation>
    <scope>NUCLEOTIDE SEQUENCE [LARGE SCALE GENOMIC DNA]</scope>
    <source>
        <strain evidence="2 3">B29T1</strain>
    </source>
</reference>
<accession>A0A212RBG9</accession>
<feature type="compositionally biased region" description="Low complexity" evidence="1">
    <location>
        <begin position="17"/>
        <end position="41"/>
    </location>
</feature>
<proteinExistence type="predicted"/>
<organism evidence="2 3">
    <name type="scientific">Arboricoccus pini</name>
    <dbReference type="NCBI Taxonomy" id="1963835"/>
    <lineage>
        <taxon>Bacteria</taxon>
        <taxon>Pseudomonadati</taxon>
        <taxon>Pseudomonadota</taxon>
        <taxon>Alphaproteobacteria</taxon>
        <taxon>Geminicoccales</taxon>
        <taxon>Geminicoccaceae</taxon>
        <taxon>Arboricoccus</taxon>
    </lineage>
</organism>
<feature type="region of interest" description="Disordered" evidence="1">
    <location>
        <begin position="17"/>
        <end position="47"/>
    </location>
</feature>
<dbReference type="AlphaFoldDB" id="A0A212RBG9"/>
<dbReference type="EMBL" id="FYEH01000007">
    <property type="protein sequence ID" value="SNB69562.1"/>
    <property type="molecule type" value="Genomic_DNA"/>
</dbReference>